<dbReference type="OrthoDB" id="6629501at2759"/>
<protein>
    <recommendedName>
        <fullName evidence="2">PiggyBac transposable element-derived protein domain-containing protein</fullName>
    </recommendedName>
</protein>
<name>A0A8S9WLT5_APOLU</name>
<sequence length="293" mass="33689">MAKRRFDLSDPNHVNEVRNLLLDEGEDDPMLLEDLGEESDIASQDEVEERREDSCTEQEADSSGSDDSEGERALPYVVGKDKVTKWTRKPPMKAKRRGPENIITRLPGVIGDARQARTAEECWNNLFSSTIIEIIVKYTNQYIDSIKGKFARERDIKPTDVIEVRAFMGLLYLAGAYKGNRQSLEELWGREELKRRSLKKHGIPASLQVRLRRYRPHEDNVDDDDRSPPSPPKRRRCTTCDVETESRRLTKYKCFRCKNAICLSHANYMCRECQLVAPKTFSEGSESSEDEVV</sequence>
<evidence type="ECO:0000256" key="1">
    <source>
        <dbReference type="SAM" id="MobiDB-lite"/>
    </source>
</evidence>
<gene>
    <name evidence="3" type="ORF">GE061_008739</name>
</gene>
<keyword evidence="4" id="KW-1185">Reference proteome</keyword>
<feature type="region of interest" description="Disordered" evidence="1">
    <location>
        <begin position="214"/>
        <end position="237"/>
    </location>
</feature>
<proteinExistence type="predicted"/>
<evidence type="ECO:0000313" key="4">
    <source>
        <dbReference type="Proteomes" id="UP000466442"/>
    </source>
</evidence>
<reference evidence="3" key="1">
    <citation type="journal article" date="2021" name="Mol. Ecol. Resour.">
        <title>Apolygus lucorum genome provides insights into omnivorousness and mesophyll feeding.</title>
        <authorList>
            <person name="Liu Y."/>
            <person name="Liu H."/>
            <person name="Wang H."/>
            <person name="Huang T."/>
            <person name="Liu B."/>
            <person name="Yang B."/>
            <person name="Yin L."/>
            <person name="Li B."/>
            <person name="Zhang Y."/>
            <person name="Zhang S."/>
            <person name="Jiang F."/>
            <person name="Zhang X."/>
            <person name="Ren Y."/>
            <person name="Wang B."/>
            <person name="Wang S."/>
            <person name="Lu Y."/>
            <person name="Wu K."/>
            <person name="Fan W."/>
            <person name="Wang G."/>
        </authorList>
    </citation>
    <scope>NUCLEOTIDE SEQUENCE</scope>
    <source>
        <strain evidence="3">12Hb</strain>
    </source>
</reference>
<dbReference type="EMBL" id="WIXP02000017">
    <property type="protein sequence ID" value="KAF6197773.1"/>
    <property type="molecule type" value="Genomic_DNA"/>
</dbReference>
<comment type="caution">
    <text evidence="3">The sequence shown here is derived from an EMBL/GenBank/DDBJ whole genome shotgun (WGS) entry which is preliminary data.</text>
</comment>
<feature type="region of interest" description="Disordered" evidence="1">
    <location>
        <begin position="22"/>
        <end position="74"/>
    </location>
</feature>
<feature type="domain" description="PiggyBac transposable element-derived protein" evidence="2">
    <location>
        <begin position="119"/>
        <end position="196"/>
    </location>
</feature>
<feature type="compositionally biased region" description="Acidic residues" evidence="1">
    <location>
        <begin position="23"/>
        <end position="47"/>
    </location>
</feature>
<accession>A0A8S9WLT5</accession>
<dbReference type="Proteomes" id="UP000466442">
    <property type="component" value="Unassembled WGS sequence"/>
</dbReference>
<organism evidence="3 4">
    <name type="scientific">Apolygus lucorum</name>
    <name type="common">Small green plant bug</name>
    <name type="synonym">Lygocoris lucorum</name>
    <dbReference type="NCBI Taxonomy" id="248454"/>
    <lineage>
        <taxon>Eukaryota</taxon>
        <taxon>Metazoa</taxon>
        <taxon>Ecdysozoa</taxon>
        <taxon>Arthropoda</taxon>
        <taxon>Hexapoda</taxon>
        <taxon>Insecta</taxon>
        <taxon>Pterygota</taxon>
        <taxon>Neoptera</taxon>
        <taxon>Paraneoptera</taxon>
        <taxon>Hemiptera</taxon>
        <taxon>Heteroptera</taxon>
        <taxon>Panheteroptera</taxon>
        <taxon>Cimicomorpha</taxon>
        <taxon>Miridae</taxon>
        <taxon>Mirini</taxon>
        <taxon>Apolygus</taxon>
    </lineage>
</organism>
<evidence type="ECO:0000313" key="3">
    <source>
        <dbReference type="EMBL" id="KAF6197773.1"/>
    </source>
</evidence>
<evidence type="ECO:0000259" key="2">
    <source>
        <dbReference type="Pfam" id="PF13843"/>
    </source>
</evidence>
<feature type="compositionally biased region" description="Acidic residues" evidence="1">
    <location>
        <begin position="55"/>
        <end position="69"/>
    </location>
</feature>
<dbReference type="InterPro" id="IPR029526">
    <property type="entry name" value="PGBD"/>
</dbReference>
<dbReference type="Pfam" id="PF13843">
    <property type="entry name" value="DDE_Tnp_1_7"/>
    <property type="match status" value="1"/>
</dbReference>
<dbReference type="AlphaFoldDB" id="A0A8S9WLT5"/>